<organism evidence="2 3">
    <name type="scientific">Conoideocrella luteorostrata</name>
    <dbReference type="NCBI Taxonomy" id="1105319"/>
    <lineage>
        <taxon>Eukaryota</taxon>
        <taxon>Fungi</taxon>
        <taxon>Dikarya</taxon>
        <taxon>Ascomycota</taxon>
        <taxon>Pezizomycotina</taxon>
        <taxon>Sordariomycetes</taxon>
        <taxon>Hypocreomycetidae</taxon>
        <taxon>Hypocreales</taxon>
        <taxon>Clavicipitaceae</taxon>
        <taxon>Conoideocrella</taxon>
    </lineage>
</organism>
<dbReference type="EMBL" id="JASWJB010000024">
    <property type="protein sequence ID" value="KAK2609305.1"/>
    <property type="molecule type" value="Genomic_DNA"/>
</dbReference>
<dbReference type="AlphaFoldDB" id="A0AAJ0G1F1"/>
<dbReference type="Proteomes" id="UP001251528">
    <property type="component" value="Unassembled WGS sequence"/>
</dbReference>
<comment type="caution">
    <text evidence="2">The sequence shown here is derived from an EMBL/GenBank/DDBJ whole genome shotgun (WGS) entry which is preliminary data.</text>
</comment>
<accession>A0AAJ0G1F1</accession>
<evidence type="ECO:0000313" key="2">
    <source>
        <dbReference type="EMBL" id="KAK2609305.1"/>
    </source>
</evidence>
<protein>
    <recommendedName>
        <fullName evidence="4">MADS-box domain-containing protein</fullName>
    </recommendedName>
</protein>
<gene>
    <name evidence="2" type="ORF">QQS21_002086</name>
</gene>
<evidence type="ECO:0000256" key="1">
    <source>
        <dbReference type="SAM" id="MobiDB-lite"/>
    </source>
</evidence>
<feature type="compositionally biased region" description="Polar residues" evidence="1">
    <location>
        <begin position="195"/>
        <end position="217"/>
    </location>
</feature>
<reference evidence="2" key="1">
    <citation type="submission" date="2023-06" db="EMBL/GenBank/DDBJ databases">
        <title>Conoideocrella luteorostrata (Hypocreales: Clavicipitaceae), a potential biocontrol fungus for elongate hemlock scale in United States Christmas tree production areas.</title>
        <authorList>
            <person name="Barrett H."/>
            <person name="Lovett B."/>
            <person name="Macias A.M."/>
            <person name="Stajich J.E."/>
            <person name="Kasson M.T."/>
        </authorList>
    </citation>
    <scope>NUCLEOTIDE SEQUENCE</scope>
    <source>
        <strain evidence="2">ARSEF 14590</strain>
    </source>
</reference>
<proteinExistence type="predicted"/>
<feature type="compositionally biased region" description="Low complexity" evidence="1">
    <location>
        <begin position="224"/>
        <end position="240"/>
    </location>
</feature>
<evidence type="ECO:0008006" key="4">
    <source>
        <dbReference type="Google" id="ProtNLM"/>
    </source>
</evidence>
<feature type="region of interest" description="Disordered" evidence="1">
    <location>
        <begin position="186"/>
        <end position="253"/>
    </location>
</feature>
<keyword evidence="3" id="KW-1185">Reference proteome</keyword>
<name>A0AAJ0G1F1_9HYPO</name>
<sequence length="253" mass="27862">MPAKDAAFGFTLQVFPISHSLPSVVSVMAVPLSTTSKSWKPPRDPERSFKTRTEGIVRKAIELANLDSRVAVFVERQGKIIHFKTHDDFVPDWTFNETVQLLGPGDVNYRPNLVDWDTFSQSLDLQQQTPALSNNPDTIVVDMSSPQSATPRDEATSDNLELIFPSSEDFDTFNSITDDAPFLSPVLVEPEQPGSKATSPSYCTPQFVTSSTPTSLGQKRRRPLSAPSMPSSPTPSSGSARARKRARTSSWFD</sequence>
<evidence type="ECO:0000313" key="3">
    <source>
        <dbReference type="Proteomes" id="UP001251528"/>
    </source>
</evidence>